<dbReference type="PANTHER" id="PTHR45725">
    <property type="entry name" value="FORMIN HOMOLOGY 2 FAMILY MEMBER"/>
    <property type="match status" value="1"/>
</dbReference>
<sequence>MADAPPPPPPPHGHSPRPPGGLPDGNYDIFIIPPHSAGSGFLYLPSMQPHRNSFLLGVACTLLAVGVWTLVMPVLKVWFASLVASGGVGVVLLVAGVGVAGWAWGKTQGENGRGPGSGSGGGATGAGRQQEHAGGPQPNGYAPPPRTGSQAPPPPPPPPPQEPPQPDPPPPPRPDPPKPKSGAASGWEKAREETRKREEERKRAEDLRKKREEAQRLREEAERIARAKAEKEKWEQARAREKEQREREARERIARERLAREKDAREKDTREREAREKEARDKREREKAEQEKASAAPKPPTHSRPATSKPATSKYERPTAASYLGSEAGNTHSFRPYDTPRKTPAYKSSASSIVSGGGASESSYAPSQSTARTTPPPSHRGPYSTKDPDKIQIKAVYLFSDSFPSKPIAQLVCNTAPVTDGLILRMTTEGLFIDDDIRGVPQREWDVKAWTLKSVEDGGVAGTGKHVLRATARDAENKRYTFVLEEAEAWKVAVGLQRLKKGSQVRSLGMSGMKEGEVRGLLSNLGWFAPPPANPNLKPCGVAYYLPSQYTCYDGDFLCPVLDGEATLRCGGACYRREMYGCSGDGELVYPPPGGGVAGVGSSSVSGPAATATASSGAAAGSSTSTAAAAVCTGTATTQHLSAPPYENYFYSDCHSSNQVVVTSPLSSSNLSVIGPRLLVAWPAGNSGVLAFFSPQNGVNGSLGIQLVNGTSDQPLSGSYTPANGSSLTGNPRVGISTLVRFNSSAFLTIPILGSDAIVFSPTAGGGAILSRLWFDNITTTEMSFVPADASSGGNITIHNRTLELPAGTYNFTATFDYPQLHQLSAPEVLNQQSQGLIEQYPDQTTSLSFLSYSQKLLAGAWRFLTYFGRDSMISVLLLQPVLSEGEGSAVEAVISAVLERLNRTDGSVCHEETIGDYATYLNLEMNVTSTAPGCTYQMIDTDYYLSPVMVNYFLNSAVGRGRRDAFLAITATQDFGNQGMSYAELALINAEKIMNTSAAFAQHGGQIQANLIHLKADQIVGEWRDSTYGIGGGRIPYDVNTALVPSALRSIAALSAAGFFPGHPAWNTTAAAYAQVWEDSTLHFFQVTVPVSEAQTLVTNYTSAAGYGFPSHASNITSEIVYHGLSLEGNNDQPLVKVMNSDDCFRHFLVNSTNQTQLTAFVNQTANNVLQPFPVGLSNPVGMMVANPAYGGDPVYAANWTNSAYHGTVVWSWPMAMMAAGLQRQLGRCADSSSPPDFCADSAVHGNVLAAYNHLWDIIEANTPDLSTEVWSWLFRDGGFIVEQLGELPGATESDIRQLWSLTFLAVMRDANLR</sequence>
<reference evidence="4 5" key="1">
    <citation type="submission" date="2017-03" db="EMBL/GenBank/DDBJ databases">
        <title>Genomes of endolithic fungi from Antarctica.</title>
        <authorList>
            <person name="Coleine C."/>
            <person name="Masonjones S."/>
            <person name="Stajich J.E."/>
        </authorList>
    </citation>
    <scope>NUCLEOTIDE SEQUENCE [LARGE SCALE GENOMIC DNA]</scope>
    <source>
        <strain evidence="4 5">CCFEE 5184</strain>
    </source>
</reference>
<evidence type="ECO:0000313" key="5">
    <source>
        <dbReference type="Proteomes" id="UP000309340"/>
    </source>
</evidence>
<evidence type="ECO:0000259" key="3">
    <source>
        <dbReference type="Pfam" id="PF10645"/>
    </source>
</evidence>
<evidence type="ECO:0000256" key="1">
    <source>
        <dbReference type="SAM" id="MobiDB-lite"/>
    </source>
</evidence>
<feature type="compositionally biased region" description="Basic and acidic residues" evidence="1">
    <location>
        <begin position="188"/>
        <end position="292"/>
    </location>
</feature>
<dbReference type="PANTHER" id="PTHR45725:SF18">
    <property type="entry name" value="ORC1-LIKE AAA ATPASE DOMAIN-CONTAINING PROTEIN"/>
    <property type="match status" value="1"/>
</dbReference>
<keyword evidence="2" id="KW-0472">Membrane</keyword>
<protein>
    <recommendedName>
        <fullName evidence="3">Endo-1,3(4)-beta-glucanase 1 carbohydrate binding domain-containing protein</fullName>
    </recommendedName>
</protein>
<keyword evidence="2" id="KW-1133">Transmembrane helix</keyword>
<dbReference type="Pfam" id="PF10645">
    <property type="entry name" value="Carb_bind"/>
    <property type="match status" value="1"/>
</dbReference>
<accession>A0A4U0XLP9</accession>
<evidence type="ECO:0000313" key="4">
    <source>
        <dbReference type="EMBL" id="TKA78212.1"/>
    </source>
</evidence>
<feature type="compositionally biased region" description="Polar residues" evidence="1">
    <location>
        <begin position="364"/>
        <end position="373"/>
    </location>
</feature>
<name>A0A4U0XLP9_9PEZI</name>
<dbReference type="OrthoDB" id="2591256at2759"/>
<gene>
    <name evidence="4" type="ORF">B0A55_03770</name>
</gene>
<dbReference type="InterPro" id="IPR051425">
    <property type="entry name" value="Formin_Homology"/>
</dbReference>
<feature type="domain" description="Endo-1,3(4)-beta-glucanase 1 carbohydrate binding" evidence="3">
    <location>
        <begin position="540"/>
        <end position="584"/>
    </location>
</feature>
<keyword evidence="5" id="KW-1185">Reference proteome</keyword>
<feature type="transmembrane region" description="Helical" evidence="2">
    <location>
        <begin position="54"/>
        <end position="75"/>
    </location>
</feature>
<dbReference type="InterPro" id="IPR018909">
    <property type="entry name" value="Eng1_septum"/>
</dbReference>
<keyword evidence="2" id="KW-0812">Transmembrane</keyword>
<feature type="compositionally biased region" description="Pro residues" evidence="1">
    <location>
        <begin position="141"/>
        <end position="174"/>
    </location>
</feature>
<organism evidence="4 5">
    <name type="scientific">Friedmanniomyces simplex</name>
    <dbReference type="NCBI Taxonomy" id="329884"/>
    <lineage>
        <taxon>Eukaryota</taxon>
        <taxon>Fungi</taxon>
        <taxon>Dikarya</taxon>
        <taxon>Ascomycota</taxon>
        <taxon>Pezizomycotina</taxon>
        <taxon>Dothideomycetes</taxon>
        <taxon>Dothideomycetidae</taxon>
        <taxon>Mycosphaerellales</taxon>
        <taxon>Teratosphaeriaceae</taxon>
        <taxon>Friedmanniomyces</taxon>
    </lineage>
</organism>
<evidence type="ECO:0000256" key="2">
    <source>
        <dbReference type="SAM" id="Phobius"/>
    </source>
</evidence>
<dbReference type="GO" id="GO:0030246">
    <property type="term" value="F:carbohydrate binding"/>
    <property type="evidence" value="ECO:0007669"/>
    <property type="project" value="InterPro"/>
</dbReference>
<feature type="transmembrane region" description="Helical" evidence="2">
    <location>
        <begin position="82"/>
        <end position="104"/>
    </location>
</feature>
<feature type="region of interest" description="Disordered" evidence="1">
    <location>
        <begin position="106"/>
        <end position="387"/>
    </location>
</feature>
<dbReference type="EMBL" id="NAJQ01000118">
    <property type="protein sequence ID" value="TKA78212.1"/>
    <property type="molecule type" value="Genomic_DNA"/>
</dbReference>
<dbReference type="Proteomes" id="UP000309340">
    <property type="component" value="Unassembled WGS sequence"/>
</dbReference>
<feature type="compositionally biased region" description="Gly residues" evidence="1">
    <location>
        <begin position="111"/>
        <end position="125"/>
    </location>
</feature>
<feature type="region of interest" description="Disordered" evidence="1">
    <location>
        <begin position="1"/>
        <end position="20"/>
    </location>
</feature>
<proteinExistence type="predicted"/>
<comment type="caution">
    <text evidence="4">The sequence shown here is derived from an EMBL/GenBank/DDBJ whole genome shotgun (WGS) entry which is preliminary data.</text>
</comment>